<organism evidence="4 5">
    <name type="scientific">Methylorubrum populi</name>
    <dbReference type="NCBI Taxonomy" id="223967"/>
    <lineage>
        <taxon>Bacteria</taxon>
        <taxon>Pseudomonadati</taxon>
        <taxon>Pseudomonadota</taxon>
        <taxon>Alphaproteobacteria</taxon>
        <taxon>Hyphomicrobiales</taxon>
        <taxon>Methylobacteriaceae</taxon>
        <taxon>Methylorubrum</taxon>
    </lineage>
</organism>
<dbReference type="InterPro" id="IPR053728">
    <property type="entry name" value="Alginate_Permeability_Chnl"/>
</dbReference>
<keyword evidence="2" id="KW-0732">Signal</keyword>
<dbReference type="AlphaFoldDB" id="A0A921E128"/>
<name>A0A921E128_9HYPH</name>
<accession>A0A921E128</accession>
<dbReference type="EMBL" id="DYYG01000013">
    <property type="protein sequence ID" value="HJE23022.1"/>
    <property type="molecule type" value="Genomic_DNA"/>
</dbReference>
<dbReference type="Proteomes" id="UP000742631">
    <property type="component" value="Unassembled WGS sequence"/>
</dbReference>
<feature type="chain" id="PRO_5037737258" evidence="2">
    <location>
        <begin position="22"/>
        <end position="537"/>
    </location>
</feature>
<feature type="domain" description="Alginate export" evidence="3">
    <location>
        <begin position="119"/>
        <end position="519"/>
    </location>
</feature>
<feature type="compositionally biased region" description="Basic residues" evidence="1">
    <location>
        <begin position="49"/>
        <end position="58"/>
    </location>
</feature>
<proteinExistence type="predicted"/>
<evidence type="ECO:0000256" key="2">
    <source>
        <dbReference type="SAM" id="SignalP"/>
    </source>
</evidence>
<reference evidence="4" key="2">
    <citation type="submission" date="2021-09" db="EMBL/GenBank/DDBJ databases">
        <authorList>
            <person name="Gilroy R."/>
        </authorList>
    </citation>
    <scope>NUCLEOTIDE SEQUENCE</scope>
    <source>
        <strain evidence="4">316</strain>
    </source>
</reference>
<feature type="signal peptide" evidence="2">
    <location>
        <begin position="1"/>
        <end position="21"/>
    </location>
</feature>
<evidence type="ECO:0000256" key="1">
    <source>
        <dbReference type="SAM" id="MobiDB-lite"/>
    </source>
</evidence>
<feature type="region of interest" description="Disordered" evidence="1">
    <location>
        <begin position="30"/>
        <end position="81"/>
    </location>
</feature>
<evidence type="ECO:0000313" key="4">
    <source>
        <dbReference type="EMBL" id="HJE23022.1"/>
    </source>
</evidence>
<dbReference type="Gene3D" id="2.40.160.100">
    <property type="match status" value="1"/>
</dbReference>
<protein>
    <submittedName>
        <fullName evidence="4">Alginate export family protein</fullName>
    </submittedName>
</protein>
<comment type="caution">
    <text evidence="4">The sequence shown here is derived from an EMBL/GenBank/DDBJ whole genome shotgun (WGS) entry which is preliminary data.</text>
</comment>
<gene>
    <name evidence="4" type="ORF">K8W01_05125</name>
</gene>
<sequence length="537" mass="59497">MKQSLLSVALIAALCPAAAHAQLRPQSQVEAQAVGGQGHAQALENGRARNGRAKTRVRTRTDRAKPHLRPQSEAAPPPPAALLPAKGPTWPYFQGAPKGAPAFSLYEALGRPDNFKINGTFRPRIEGINNQFRPVPPNARDDILASFLGTLFVEYDAGPVRFGGELFDSRGYFQRRNSTAAATEINALEIGQLYLDADLSAFTGEGSKSSITAGRQTKNVGSRRLISRQQFRNTINAYTGVSFDWQGANKDRMTLLWFMPHTRLPGDVPGLLDNEIVWDRESLDLQLFGGSYTFANVFGGTFEVYGYGLYEQDAPGFQSRNRRLFTPGARLARVPKPGQFDWDFEGIYQTGLARDTAAITDTRDLDVSAFFVHGEVGYTFDTAWLPRLALQYDQASGDGSNPNTYNRFDTLFGARRFEYGPTGLYGPIQRANLISPAVRFEVTPSRTWDMFIAYRPFWLDSATDSAAFTGVRDRTGRSGTFAGQQIEARLRYWLVPDTMLLDTGAAYLIKGDFLRNAPNAPDTGNTFYGYLNTTIFF</sequence>
<feature type="compositionally biased region" description="Low complexity" evidence="1">
    <location>
        <begin position="30"/>
        <end position="42"/>
    </location>
</feature>
<dbReference type="InterPro" id="IPR025388">
    <property type="entry name" value="Alginate_export_dom"/>
</dbReference>
<evidence type="ECO:0000313" key="5">
    <source>
        <dbReference type="Proteomes" id="UP000742631"/>
    </source>
</evidence>
<reference evidence="4" key="1">
    <citation type="journal article" date="2021" name="PeerJ">
        <title>Extensive microbial diversity within the chicken gut microbiome revealed by metagenomics and culture.</title>
        <authorList>
            <person name="Gilroy R."/>
            <person name="Ravi A."/>
            <person name="Getino M."/>
            <person name="Pursley I."/>
            <person name="Horton D.L."/>
            <person name="Alikhan N.F."/>
            <person name="Baker D."/>
            <person name="Gharbi K."/>
            <person name="Hall N."/>
            <person name="Watson M."/>
            <person name="Adriaenssens E.M."/>
            <person name="Foster-Nyarko E."/>
            <person name="Jarju S."/>
            <person name="Secka A."/>
            <person name="Antonio M."/>
            <person name="Oren A."/>
            <person name="Chaudhuri R.R."/>
            <person name="La Ragione R."/>
            <person name="Hildebrand F."/>
            <person name="Pallen M.J."/>
        </authorList>
    </citation>
    <scope>NUCLEOTIDE SEQUENCE</scope>
    <source>
        <strain evidence="4">316</strain>
    </source>
</reference>
<dbReference type="Pfam" id="PF13372">
    <property type="entry name" value="Alginate_exp"/>
    <property type="match status" value="1"/>
</dbReference>
<evidence type="ECO:0000259" key="3">
    <source>
        <dbReference type="Pfam" id="PF13372"/>
    </source>
</evidence>